<sequence>MIEEVLKNLVYLIYPKNICAYTEKEKYFSCEEYKRLNKIISDFEIGNGKIFRKDILKEFEEDYTLKAFQDLSLLDGGDRCMTFNITIIENGELYTISLFMSVIIPYYVVKVQKNIIELWFSKERIAELEEENMETRKLKELVFEIETIIENKFLYNKFPDNFIDFVISDISFEDSMFGHFTLYNAFFNNVTIRAKNEN</sequence>
<evidence type="ECO:0000313" key="1">
    <source>
        <dbReference type="EMBL" id="GAA3742571.1"/>
    </source>
</evidence>
<name>A0ABP7FP09_9FLAO</name>
<reference evidence="2" key="1">
    <citation type="journal article" date="2019" name="Int. J. Syst. Evol. Microbiol.">
        <title>The Global Catalogue of Microorganisms (GCM) 10K type strain sequencing project: providing services to taxonomists for standard genome sequencing and annotation.</title>
        <authorList>
            <consortium name="The Broad Institute Genomics Platform"/>
            <consortium name="The Broad Institute Genome Sequencing Center for Infectious Disease"/>
            <person name="Wu L."/>
            <person name="Ma J."/>
        </authorList>
    </citation>
    <scope>NUCLEOTIDE SEQUENCE [LARGE SCALE GENOMIC DNA]</scope>
    <source>
        <strain evidence="2">JCM 17336</strain>
    </source>
</reference>
<dbReference type="EMBL" id="BAABDT010000005">
    <property type="protein sequence ID" value="GAA3742571.1"/>
    <property type="molecule type" value="Genomic_DNA"/>
</dbReference>
<dbReference type="Proteomes" id="UP001501367">
    <property type="component" value="Unassembled WGS sequence"/>
</dbReference>
<gene>
    <name evidence="1" type="ORF">GCM10022422_28080</name>
</gene>
<proteinExistence type="predicted"/>
<dbReference type="RefSeq" id="WP_198855935.1">
    <property type="nucleotide sequence ID" value="NZ_BAABDT010000005.1"/>
</dbReference>
<evidence type="ECO:0000313" key="2">
    <source>
        <dbReference type="Proteomes" id="UP001501367"/>
    </source>
</evidence>
<accession>A0ABP7FP09</accession>
<organism evidence="1 2">
    <name type="scientific">Flavobacterium ginsengisoli</name>
    <dbReference type="NCBI Taxonomy" id="871694"/>
    <lineage>
        <taxon>Bacteria</taxon>
        <taxon>Pseudomonadati</taxon>
        <taxon>Bacteroidota</taxon>
        <taxon>Flavobacteriia</taxon>
        <taxon>Flavobacteriales</taxon>
        <taxon>Flavobacteriaceae</taxon>
        <taxon>Flavobacterium</taxon>
    </lineage>
</organism>
<comment type="caution">
    <text evidence="1">The sequence shown here is derived from an EMBL/GenBank/DDBJ whole genome shotgun (WGS) entry which is preliminary data.</text>
</comment>
<keyword evidence="2" id="KW-1185">Reference proteome</keyword>
<protein>
    <submittedName>
        <fullName evidence="1">Uncharacterized protein</fullName>
    </submittedName>
</protein>